<reference evidence="2" key="1">
    <citation type="submission" date="2018-05" db="EMBL/GenBank/DDBJ databases">
        <authorList>
            <person name="Lanie J.A."/>
            <person name="Ng W.-L."/>
            <person name="Kazmierczak K.M."/>
            <person name="Andrzejewski T.M."/>
            <person name="Davidsen T.M."/>
            <person name="Wayne K.J."/>
            <person name="Tettelin H."/>
            <person name="Glass J.I."/>
            <person name="Rusch D."/>
            <person name="Podicherti R."/>
            <person name="Tsui H.-C.T."/>
            <person name="Winkler M.E."/>
        </authorList>
    </citation>
    <scope>NUCLEOTIDE SEQUENCE</scope>
</reference>
<protein>
    <submittedName>
        <fullName evidence="2">Uncharacterized protein</fullName>
    </submittedName>
</protein>
<dbReference type="EMBL" id="UINC01003136">
    <property type="protein sequence ID" value="SVA03671.1"/>
    <property type="molecule type" value="Genomic_DNA"/>
</dbReference>
<organism evidence="2">
    <name type="scientific">marine metagenome</name>
    <dbReference type="NCBI Taxonomy" id="408172"/>
    <lineage>
        <taxon>unclassified sequences</taxon>
        <taxon>metagenomes</taxon>
        <taxon>ecological metagenomes</taxon>
    </lineage>
</organism>
<evidence type="ECO:0000256" key="1">
    <source>
        <dbReference type="SAM" id="MobiDB-lite"/>
    </source>
</evidence>
<feature type="compositionally biased region" description="Basic and acidic residues" evidence="1">
    <location>
        <begin position="9"/>
        <end position="28"/>
    </location>
</feature>
<accession>A0A381SJZ6</accession>
<proteinExistence type="predicted"/>
<gene>
    <name evidence="2" type="ORF">METZ01_LOCUS56525</name>
</gene>
<sequence>MEFAGDGTEWVKDSSLEEQAHPDEGEGF</sequence>
<name>A0A381SJZ6_9ZZZZ</name>
<dbReference type="AlphaFoldDB" id="A0A381SJZ6"/>
<evidence type="ECO:0000313" key="2">
    <source>
        <dbReference type="EMBL" id="SVA03671.1"/>
    </source>
</evidence>
<feature type="region of interest" description="Disordered" evidence="1">
    <location>
        <begin position="1"/>
        <end position="28"/>
    </location>
</feature>